<organism evidence="4 5">
    <name type="scientific">Panicum virgatum</name>
    <name type="common">Blackwell switchgrass</name>
    <dbReference type="NCBI Taxonomy" id="38727"/>
    <lineage>
        <taxon>Eukaryota</taxon>
        <taxon>Viridiplantae</taxon>
        <taxon>Streptophyta</taxon>
        <taxon>Embryophyta</taxon>
        <taxon>Tracheophyta</taxon>
        <taxon>Spermatophyta</taxon>
        <taxon>Magnoliopsida</taxon>
        <taxon>Liliopsida</taxon>
        <taxon>Poales</taxon>
        <taxon>Poaceae</taxon>
        <taxon>PACMAD clade</taxon>
        <taxon>Panicoideae</taxon>
        <taxon>Panicodae</taxon>
        <taxon>Paniceae</taxon>
        <taxon>Panicinae</taxon>
        <taxon>Panicum</taxon>
        <taxon>Panicum sect. Hiantes</taxon>
    </lineage>
</organism>
<dbReference type="PANTHER" id="PTHR47853:SF1">
    <property type="entry name" value="EXPRESSED PROTEIN"/>
    <property type="match status" value="1"/>
</dbReference>
<comment type="subcellular location">
    <subcellularLocation>
        <location evidence="1">Nucleus</location>
    </subcellularLocation>
</comment>
<evidence type="ECO:0000313" key="5">
    <source>
        <dbReference type="Proteomes" id="UP000823388"/>
    </source>
</evidence>
<keyword evidence="1" id="KW-0539">Nucleus</keyword>
<evidence type="ECO:0000256" key="2">
    <source>
        <dbReference type="SAM" id="MobiDB-lite"/>
    </source>
</evidence>
<dbReference type="InterPro" id="IPR017923">
    <property type="entry name" value="TFIIS_N"/>
</dbReference>
<reference evidence="4" key="1">
    <citation type="submission" date="2020-05" db="EMBL/GenBank/DDBJ databases">
        <title>WGS assembly of Panicum virgatum.</title>
        <authorList>
            <person name="Lovell J.T."/>
            <person name="Jenkins J."/>
            <person name="Shu S."/>
            <person name="Juenger T.E."/>
            <person name="Schmutz J."/>
        </authorList>
    </citation>
    <scope>NUCLEOTIDE SEQUENCE</scope>
    <source>
        <strain evidence="4">AP13</strain>
    </source>
</reference>
<keyword evidence="5" id="KW-1185">Reference proteome</keyword>
<dbReference type="SUPFAM" id="SSF47676">
    <property type="entry name" value="Conserved domain common to transcription factors TFIIS, elongin A, CRSP70"/>
    <property type="match status" value="1"/>
</dbReference>
<dbReference type="Pfam" id="PF08711">
    <property type="entry name" value="Med26"/>
    <property type="match status" value="1"/>
</dbReference>
<sequence>MAGKSPLRRWKCLFPAFGAIDATIESALGCSRDRYRRAMVEALQTLRLVPVTPAMLTSTDVAEAVAGLRGHESGRVCGLARRVLDGWRASVEGDLARARAALETLSGIPQEGESEMAAAAPPSAGDAHGGREPVVLVVENAKRAAMVPGPERPKKMPPGVCGAGGDRDRVSGAKTGDPKRRHPGGYYQEAEDVKRRRKDPEMVEKRSTKEHPTMKEKS</sequence>
<dbReference type="PANTHER" id="PTHR47853">
    <property type="entry name" value="EXPRESSED PROTEIN"/>
    <property type="match status" value="1"/>
</dbReference>
<feature type="region of interest" description="Disordered" evidence="2">
    <location>
        <begin position="106"/>
        <end position="130"/>
    </location>
</feature>
<comment type="caution">
    <text evidence="4">The sequence shown here is derived from an EMBL/GenBank/DDBJ whole genome shotgun (WGS) entry which is preliminary data.</text>
</comment>
<gene>
    <name evidence="4" type="ORF">PVAP13_5NG203681</name>
</gene>
<feature type="compositionally biased region" description="Low complexity" evidence="2">
    <location>
        <begin position="115"/>
        <end position="126"/>
    </location>
</feature>
<feature type="domain" description="TFIIS N-terminal" evidence="3">
    <location>
        <begin position="22"/>
        <end position="94"/>
    </location>
</feature>
<dbReference type="Proteomes" id="UP000823388">
    <property type="component" value="Chromosome 5N"/>
</dbReference>
<proteinExistence type="predicted"/>
<feature type="compositionally biased region" description="Basic and acidic residues" evidence="2">
    <location>
        <begin position="191"/>
        <end position="218"/>
    </location>
</feature>
<dbReference type="AlphaFoldDB" id="A0A8T0RPD2"/>
<evidence type="ECO:0000259" key="3">
    <source>
        <dbReference type="PROSITE" id="PS51319"/>
    </source>
</evidence>
<name>A0A8T0RPD2_PANVG</name>
<accession>A0A8T0RPD2</accession>
<dbReference type="Gene3D" id="1.20.930.10">
    <property type="entry name" value="Conserved domain common to transcription factors TFIIS, elongin A, CRSP70"/>
    <property type="match status" value="1"/>
</dbReference>
<dbReference type="PROSITE" id="PS51319">
    <property type="entry name" value="TFIIS_N"/>
    <property type="match status" value="1"/>
</dbReference>
<protein>
    <recommendedName>
        <fullName evidence="3">TFIIS N-terminal domain-containing protein</fullName>
    </recommendedName>
</protein>
<dbReference type="EMBL" id="CM029046">
    <property type="protein sequence ID" value="KAG2588201.1"/>
    <property type="molecule type" value="Genomic_DNA"/>
</dbReference>
<evidence type="ECO:0000313" key="4">
    <source>
        <dbReference type="EMBL" id="KAG2588201.1"/>
    </source>
</evidence>
<evidence type="ECO:0000256" key="1">
    <source>
        <dbReference type="PROSITE-ProRule" id="PRU00649"/>
    </source>
</evidence>
<dbReference type="GO" id="GO:0005634">
    <property type="term" value="C:nucleus"/>
    <property type="evidence" value="ECO:0007669"/>
    <property type="project" value="UniProtKB-SubCell"/>
</dbReference>
<feature type="region of interest" description="Disordered" evidence="2">
    <location>
        <begin position="145"/>
        <end position="218"/>
    </location>
</feature>
<dbReference type="InterPro" id="IPR035441">
    <property type="entry name" value="TFIIS/LEDGF_dom_sf"/>
</dbReference>